<dbReference type="InterPro" id="IPR023198">
    <property type="entry name" value="PGP-like_dom2"/>
</dbReference>
<protein>
    <submittedName>
        <fullName evidence="1">HAD superfamily (Subfamily IA) hydrolase, TIGR02254</fullName>
    </submittedName>
</protein>
<dbReference type="InterPro" id="IPR041492">
    <property type="entry name" value="HAD_2"/>
</dbReference>
<evidence type="ECO:0000313" key="1">
    <source>
        <dbReference type="EMBL" id="AEE13409.1"/>
    </source>
</evidence>
<dbReference type="Gene3D" id="1.10.150.240">
    <property type="entry name" value="Putative phosphatase, domain 2"/>
    <property type="match status" value="1"/>
</dbReference>
<reference evidence="2" key="1">
    <citation type="submission" date="2011-04" db="EMBL/GenBank/DDBJ databases">
        <title>The complete genome of Porphyromonas asaccharolytica DSM 20707.</title>
        <authorList>
            <person name="Lucas S."/>
            <person name="Han J."/>
            <person name="Lapidus A."/>
            <person name="Bruce D."/>
            <person name="Goodwin L."/>
            <person name="Pitluck S."/>
            <person name="Peters L."/>
            <person name="Kyrpides N."/>
            <person name="Mavromatis K."/>
            <person name="Ivanova N."/>
            <person name="Ovchinnikova G."/>
            <person name="Pagani I."/>
            <person name="Lu M."/>
            <person name="Detter J.C."/>
            <person name="Tapia R."/>
            <person name="Han C."/>
            <person name="Land M."/>
            <person name="Hauser L."/>
            <person name="Markowitz V."/>
            <person name="Cheng J.-F."/>
            <person name="Hugenholtz P."/>
            <person name="Woyke T."/>
            <person name="Wu D."/>
            <person name="Gronow S."/>
            <person name="Wellnitz S."/>
            <person name="Brambilla E."/>
            <person name="Klenk H.-P."/>
            <person name="Eisen J.A."/>
        </authorList>
    </citation>
    <scope>NUCLEOTIDE SEQUENCE [LARGE SCALE GENOMIC DNA]</scope>
    <source>
        <strain evidence="2">ATCC 25260 / DSM 20707 / VPI 4198</strain>
    </source>
</reference>
<dbReference type="InterPro" id="IPR023214">
    <property type="entry name" value="HAD_sf"/>
</dbReference>
<dbReference type="NCBIfam" id="TIGR01549">
    <property type="entry name" value="HAD-SF-IA-v1"/>
    <property type="match status" value="1"/>
</dbReference>
<dbReference type="SUPFAM" id="SSF56784">
    <property type="entry name" value="HAD-like"/>
    <property type="match status" value="1"/>
</dbReference>
<dbReference type="OrthoDB" id="9802350at2"/>
<dbReference type="eggNOG" id="COG1011">
    <property type="taxonomic scope" value="Bacteria"/>
</dbReference>
<dbReference type="AlphaFoldDB" id="F4KN98"/>
<dbReference type="InterPro" id="IPR011951">
    <property type="entry name" value="HAD-SF_hydro_IA_YjjG/PynA"/>
</dbReference>
<dbReference type="PANTHER" id="PTHR47478:SF1">
    <property type="entry name" value="PYRIMIDINE 5'-NUCLEOTIDASE YJJG"/>
    <property type="match status" value="1"/>
</dbReference>
<dbReference type="Pfam" id="PF13419">
    <property type="entry name" value="HAD_2"/>
    <property type="match status" value="1"/>
</dbReference>
<evidence type="ECO:0000313" key="2">
    <source>
        <dbReference type="Proteomes" id="UP000006545"/>
    </source>
</evidence>
<dbReference type="InterPro" id="IPR052550">
    <property type="entry name" value="Pyrimidine_5'-ntase_YjjG"/>
</dbReference>
<proteinExistence type="predicted"/>
<dbReference type="KEGG" id="pah:Poras_1476"/>
<dbReference type="STRING" id="879243.Poras_1476"/>
<keyword evidence="2" id="KW-1185">Reference proteome</keyword>
<name>F4KN98_PORAD</name>
<dbReference type="InterPro" id="IPR006439">
    <property type="entry name" value="HAD-SF_hydro_IA"/>
</dbReference>
<dbReference type="PRINTS" id="PR00413">
    <property type="entry name" value="HADHALOGNASE"/>
</dbReference>
<dbReference type="InterPro" id="IPR036412">
    <property type="entry name" value="HAD-like_sf"/>
</dbReference>
<dbReference type="NCBIfam" id="TIGR02254">
    <property type="entry name" value="YjjG_YfnB"/>
    <property type="match status" value="1"/>
</dbReference>
<dbReference type="RefSeq" id="WP_013760767.1">
    <property type="nucleotide sequence ID" value="NC_015501.1"/>
</dbReference>
<sequence length="242" mass="28082">MKYKALLFDLDDTLWATFDNNKASLHRLYDEEGWGSYYATFEDYFAVYFPHQEQLWDDYRKGYISKEQLLLDRLRYPLRGQVSWSDQQVNMLNQRFMQYVQQQTGLIPHALEVLAGLHRDYTICIISNGFEETQYGKINGSGLAPYIDKVILVDHVGVPKPAPEFFDYALKAVSCSRQEAVVIGDSWPSDIVGALNSGIDSIWYNLWQVPMPQYDDQRHLVDEIRDLRELPEILALRASLVS</sequence>
<dbReference type="SFLD" id="SFLDG01129">
    <property type="entry name" value="C1.5:_HAD__Beta-PGM__Phosphata"/>
    <property type="match status" value="1"/>
</dbReference>
<dbReference type="PANTHER" id="PTHR47478">
    <property type="match status" value="1"/>
</dbReference>
<dbReference type="Gene3D" id="3.40.50.1000">
    <property type="entry name" value="HAD superfamily/HAD-like"/>
    <property type="match status" value="1"/>
</dbReference>
<dbReference type="Proteomes" id="UP000006545">
    <property type="component" value="Chromosome"/>
</dbReference>
<dbReference type="EMBL" id="CP002689">
    <property type="protein sequence ID" value="AEE13409.1"/>
    <property type="molecule type" value="Genomic_DNA"/>
</dbReference>
<accession>F4KN98</accession>
<organism evidence="1 2">
    <name type="scientific">Porphyromonas asaccharolytica (strain ATCC 25260 / DSM 20707 / BCRC 10618 / CCUG 7834 / JCM 6326 / LMG 13178 / VPI 4198 / B440)</name>
    <name type="common">Bacteroides asaccharolyticus</name>
    <dbReference type="NCBI Taxonomy" id="879243"/>
    <lineage>
        <taxon>Bacteria</taxon>
        <taxon>Pseudomonadati</taxon>
        <taxon>Bacteroidota</taxon>
        <taxon>Bacteroidia</taxon>
        <taxon>Bacteroidales</taxon>
        <taxon>Porphyromonadaceae</taxon>
        <taxon>Porphyromonas</taxon>
    </lineage>
</organism>
<dbReference type="SFLD" id="SFLDS00003">
    <property type="entry name" value="Haloacid_Dehalogenase"/>
    <property type="match status" value="1"/>
</dbReference>
<keyword evidence="1" id="KW-0378">Hydrolase</keyword>
<gene>
    <name evidence="1" type="ordered locus">Poras_1476</name>
</gene>
<dbReference type="HOGENOM" id="CLU_045011_8_1_10"/>
<dbReference type="GO" id="GO:0008253">
    <property type="term" value="F:5'-nucleotidase activity"/>
    <property type="evidence" value="ECO:0007669"/>
    <property type="project" value="InterPro"/>
</dbReference>